<comment type="caution">
    <text evidence="1">The sequence shown here is derived from an EMBL/GenBank/DDBJ whole genome shotgun (WGS) entry which is preliminary data.</text>
</comment>
<gene>
    <name evidence="1" type="ORF">PDJAM_G00168290</name>
</gene>
<name>A0ACC5ZMF1_9TELE</name>
<dbReference type="EMBL" id="CM041001">
    <property type="protein sequence ID" value="MCJ8748747.1"/>
    <property type="molecule type" value="Genomic_DNA"/>
</dbReference>
<organism evidence="1 2">
    <name type="scientific">Pangasius djambal</name>
    <dbReference type="NCBI Taxonomy" id="1691987"/>
    <lineage>
        <taxon>Eukaryota</taxon>
        <taxon>Metazoa</taxon>
        <taxon>Chordata</taxon>
        <taxon>Craniata</taxon>
        <taxon>Vertebrata</taxon>
        <taxon>Euteleostomi</taxon>
        <taxon>Actinopterygii</taxon>
        <taxon>Neopterygii</taxon>
        <taxon>Teleostei</taxon>
        <taxon>Ostariophysi</taxon>
        <taxon>Siluriformes</taxon>
        <taxon>Pangasiidae</taxon>
        <taxon>Pangasius</taxon>
    </lineage>
</organism>
<keyword evidence="2" id="KW-1185">Reference proteome</keyword>
<sequence length="99" mass="10301">MGVWGGVAPPETGGCPFRSLTAAVGGTWNAYALEESGAKSREKSVGRFVPRGAESSFLPAVEGKYHGAPRFSRPMNGAVLCPAQLPVPWSGLCRALVPS</sequence>
<evidence type="ECO:0000313" key="1">
    <source>
        <dbReference type="EMBL" id="MCJ8748747.1"/>
    </source>
</evidence>
<accession>A0ACC5ZMF1</accession>
<protein>
    <submittedName>
        <fullName evidence="1">Uncharacterized protein</fullName>
    </submittedName>
</protein>
<reference evidence="1" key="1">
    <citation type="submission" date="2020-02" db="EMBL/GenBank/DDBJ databases">
        <title>Genome sequencing of the panga catfish, Pangasius djambal.</title>
        <authorList>
            <person name="Wen M."/>
            <person name="Zahm M."/>
            <person name="Roques C."/>
            <person name="Cabau C."/>
            <person name="Klopp C."/>
            <person name="Donnadieu C."/>
            <person name="Jouanno E."/>
            <person name="Avarre J.-C."/>
            <person name="Campet M."/>
            <person name="Ha T."/>
            <person name="Dugue R."/>
            <person name="Lampietro C."/>
            <person name="Louis A."/>
            <person name="Herpin A."/>
            <person name="Echchiki A."/>
            <person name="Berthelot C."/>
            <person name="Parey E."/>
            <person name="Roest-Crollius H."/>
            <person name="Braasch I."/>
            <person name="Postlethwait J.H."/>
            <person name="Bobe J."/>
            <person name="Montfort J."/>
            <person name="Bouchez O."/>
            <person name="Begum T."/>
            <person name="Schartl M."/>
            <person name="Gustiano R."/>
            <person name="Guiguen Y."/>
        </authorList>
    </citation>
    <scope>NUCLEOTIDE SEQUENCE</scope>
    <source>
        <strain evidence="1">Pdj_M5554</strain>
    </source>
</reference>
<proteinExistence type="predicted"/>
<evidence type="ECO:0000313" key="2">
    <source>
        <dbReference type="Proteomes" id="UP000830395"/>
    </source>
</evidence>
<dbReference type="Proteomes" id="UP000830395">
    <property type="component" value="Chromosome 27"/>
</dbReference>